<protein>
    <submittedName>
        <fullName evidence="3">Flagellum-associated coiled-coil domain-containing protein 1-like</fullName>
    </submittedName>
</protein>
<dbReference type="PANTHER" id="PTHR21707">
    <property type="entry name" value="FLAGELLUM-ASSOCIATED COILED-COIL DOMAIN-CONTAINING PROTEIN 1"/>
    <property type="match status" value="1"/>
</dbReference>
<evidence type="ECO:0000313" key="4">
    <source>
        <dbReference type="Proteomes" id="UP001369086"/>
    </source>
</evidence>
<feature type="compositionally biased region" description="Basic and acidic residues" evidence="2">
    <location>
        <begin position="457"/>
        <end position="473"/>
    </location>
</feature>
<proteinExistence type="predicted"/>
<dbReference type="Proteomes" id="UP001369086">
    <property type="component" value="Unassembled WGS sequence"/>
</dbReference>
<keyword evidence="4" id="KW-1185">Reference proteome</keyword>
<organism evidence="3 4">
    <name type="scientific">Huso huso</name>
    <name type="common">Beluga</name>
    <name type="synonym">Acipenser huso</name>
    <dbReference type="NCBI Taxonomy" id="61971"/>
    <lineage>
        <taxon>Eukaryota</taxon>
        <taxon>Metazoa</taxon>
        <taxon>Chordata</taxon>
        <taxon>Craniata</taxon>
        <taxon>Vertebrata</taxon>
        <taxon>Euteleostomi</taxon>
        <taxon>Actinopterygii</taxon>
        <taxon>Chondrostei</taxon>
        <taxon>Acipenseriformes</taxon>
        <taxon>Acipenseridae</taxon>
        <taxon>Huso</taxon>
    </lineage>
</organism>
<sequence length="473" mass="54783">MNTPQTVFCDCLRVQSAKVTRRKGPDSGHGRESANPSVRMGSVPLNQAASGNAPHQCISASPRITTERPASRPRLSPATGRSTASSRSKRQPLSRPSKWEWKENEVETVELSPGYLLSRGKNHFSVTLMEEFLSRSRPQMPEEHRSPDKEELIKDLQEQICKLAALLADEQKAHRLSCKTLTREAEEITLKMLQQHQHNIRELQEAHNAQIDTLRATLKRTSESEKISAEERYVLLEKDYEFLKSAFCTYKDSVMEEMESKWFERENDWREKIEKEKTIRLLQHNQELEELQKEKEERREQFEKQIAELMKEYQKRIQALNESRENTETTVVTDTSVPGNTAEELKALQDELAENKTRISSMNTALKQAQRELQVAKGKLIESEQNYEQRISEMDNRYQNRIHGLMNENADLGRRFFLKCEELLDERSKAKRETLARELKAKENINSELQGQTGQGEEPKDTSQDKARLFTVP</sequence>
<feature type="region of interest" description="Disordered" evidence="2">
    <location>
        <begin position="442"/>
        <end position="473"/>
    </location>
</feature>
<evidence type="ECO:0000256" key="2">
    <source>
        <dbReference type="SAM" id="MobiDB-lite"/>
    </source>
</evidence>
<gene>
    <name evidence="3" type="ORF">HHUSO_G14672</name>
</gene>
<dbReference type="EMBL" id="JAHFZB010000012">
    <property type="protein sequence ID" value="KAK6483233.1"/>
    <property type="molecule type" value="Genomic_DNA"/>
</dbReference>
<feature type="compositionally biased region" description="Basic and acidic residues" evidence="2">
    <location>
        <begin position="23"/>
        <end position="32"/>
    </location>
</feature>
<reference evidence="3 4" key="1">
    <citation type="submission" date="2021-05" db="EMBL/GenBank/DDBJ databases">
        <authorList>
            <person name="Zahm M."/>
            <person name="Klopp C."/>
            <person name="Cabau C."/>
            <person name="Kuhl H."/>
            <person name="Suciu R."/>
            <person name="Ciorpac M."/>
            <person name="Holostenco D."/>
            <person name="Gessner J."/>
            <person name="Wuertz S."/>
            <person name="Hohne C."/>
            <person name="Stock M."/>
            <person name="Gislard M."/>
            <person name="Lluch J."/>
            <person name="Milhes M."/>
            <person name="Lampietro C."/>
            <person name="Lopez Roques C."/>
            <person name="Donnadieu C."/>
            <person name="Du K."/>
            <person name="Schartl M."/>
            <person name="Guiguen Y."/>
        </authorList>
    </citation>
    <scope>NUCLEOTIDE SEQUENCE [LARGE SCALE GENOMIC DNA]</scope>
    <source>
        <strain evidence="3">Hh-F2</strain>
        <tissue evidence="3">Blood</tissue>
    </source>
</reference>
<dbReference type="PANTHER" id="PTHR21707:SF42">
    <property type="entry name" value="FLAGELLUM-ASSOCIATED COILED-COIL DOMAIN-CONTAINING PROTEIN 1"/>
    <property type="match status" value="1"/>
</dbReference>
<name>A0ABR0ZEK5_HUSHU</name>
<evidence type="ECO:0000256" key="1">
    <source>
        <dbReference type="SAM" id="Coils"/>
    </source>
</evidence>
<comment type="caution">
    <text evidence="3">The sequence shown here is derived from an EMBL/GenBank/DDBJ whole genome shotgun (WGS) entry which is preliminary data.</text>
</comment>
<accession>A0ABR0ZEK5</accession>
<feature type="region of interest" description="Disordered" evidence="2">
    <location>
        <begin position="17"/>
        <end position="97"/>
    </location>
</feature>
<feature type="coiled-coil region" evidence="1">
    <location>
        <begin position="274"/>
        <end position="386"/>
    </location>
</feature>
<dbReference type="InterPro" id="IPR026674">
    <property type="entry name" value="FLACC1"/>
</dbReference>
<keyword evidence="1" id="KW-0175">Coiled coil</keyword>
<evidence type="ECO:0000313" key="3">
    <source>
        <dbReference type="EMBL" id="KAK6483233.1"/>
    </source>
</evidence>